<comment type="caution">
    <text evidence="1">The sequence shown here is derived from an EMBL/GenBank/DDBJ whole genome shotgun (WGS) entry which is preliminary data.</text>
</comment>
<name>A0ACA9SUB8_9GLOM</name>
<sequence>IEKGECMKTLQHGSMNWWTEKQYMWKQIYECKGDYNVNVRKIGVDVKQIKRGAVVINDWDVGRELVHDHHMTP</sequence>
<dbReference type="Proteomes" id="UP000789920">
    <property type="component" value="Unassembled WGS sequence"/>
</dbReference>
<feature type="non-terminal residue" evidence="1">
    <location>
        <position position="1"/>
    </location>
</feature>
<feature type="non-terminal residue" evidence="1">
    <location>
        <position position="73"/>
    </location>
</feature>
<protein>
    <submittedName>
        <fullName evidence="1">4176_t:CDS:1</fullName>
    </submittedName>
</protein>
<accession>A0ACA9SUB8</accession>
<proteinExistence type="predicted"/>
<evidence type="ECO:0000313" key="2">
    <source>
        <dbReference type="Proteomes" id="UP000789920"/>
    </source>
</evidence>
<gene>
    <name evidence="1" type="ORF">RPERSI_LOCUS35261</name>
</gene>
<organism evidence="1 2">
    <name type="scientific">Racocetra persica</name>
    <dbReference type="NCBI Taxonomy" id="160502"/>
    <lineage>
        <taxon>Eukaryota</taxon>
        <taxon>Fungi</taxon>
        <taxon>Fungi incertae sedis</taxon>
        <taxon>Mucoromycota</taxon>
        <taxon>Glomeromycotina</taxon>
        <taxon>Glomeromycetes</taxon>
        <taxon>Diversisporales</taxon>
        <taxon>Gigasporaceae</taxon>
        <taxon>Racocetra</taxon>
    </lineage>
</organism>
<reference evidence="1" key="1">
    <citation type="submission" date="2021-06" db="EMBL/GenBank/DDBJ databases">
        <authorList>
            <person name="Kallberg Y."/>
            <person name="Tangrot J."/>
            <person name="Rosling A."/>
        </authorList>
    </citation>
    <scope>NUCLEOTIDE SEQUENCE</scope>
    <source>
        <strain evidence="1">MA461A</strain>
    </source>
</reference>
<evidence type="ECO:0000313" key="1">
    <source>
        <dbReference type="EMBL" id="CAG8848722.1"/>
    </source>
</evidence>
<dbReference type="EMBL" id="CAJVQC010162040">
    <property type="protein sequence ID" value="CAG8848722.1"/>
    <property type="molecule type" value="Genomic_DNA"/>
</dbReference>
<keyword evidence="2" id="KW-1185">Reference proteome</keyword>